<keyword evidence="2" id="KW-1185">Reference proteome</keyword>
<sequence>MKLAMKEVDESFFELVVVIKFPLPKLLLQGVEETIKQTQGYTVDVVLWSSSVLQNVASRLYKGRSSVILEKGVTKSFSDAVRSHYCGQPPELLSIDVGTIVCLLSRTSQNSMPSESQKTERFLVNCYRGQSMVGVSIDTSLCGSPIHSDGDQ</sequence>
<dbReference type="AlphaFoldDB" id="A0AAD5MU37"/>
<proteinExistence type="predicted"/>
<evidence type="ECO:0000313" key="1">
    <source>
        <dbReference type="EMBL" id="KAJ1364695.1"/>
    </source>
</evidence>
<reference evidence="1" key="1">
    <citation type="submission" date="2021-06" db="EMBL/GenBank/DDBJ databases">
        <title>Parelaphostrongylus tenuis whole genome reference sequence.</title>
        <authorList>
            <person name="Garwood T.J."/>
            <person name="Larsen P.A."/>
            <person name="Fountain-Jones N.M."/>
            <person name="Garbe J.R."/>
            <person name="Macchietto M.G."/>
            <person name="Kania S.A."/>
            <person name="Gerhold R.W."/>
            <person name="Richards J.E."/>
            <person name="Wolf T.M."/>
        </authorList>
    </citation>
    <scope>NUCLEOTIDE SEQUENCE</scope>
    <source>
        <strain evidence="1">MNPRO001-30</strain>
        <tissue evidence="1">Meninges</tissue>
    </source>
</reference>
<dbReference type="EMBL" id="JAHQIW010005038">
    <property type="protein sequence ID" value="KAJ1364695.1"/>
    <property type="molecule type" value="Genomic_DNA"/>
</dbReference>
<name>A0AAD5MU37_PARTN</name>
<accession>A0AAD5MU37</accession>
<organism evidence="1 2">
    <name type="scientific">Parelaphostrongylus tenuis</name>
    <name type="common">Meningeal worm</name>
    <dbReference type="NCBI Taxonomy" id="148309"/>
    <lineage>
        <taxon>Eukaryota</taxon>
        <taxon>Metazoa</taxon>
        <taxon>Ecdysozoa</taxon>
        <taxon>Nematoda</taxon>
        <taxon>Chromadorea</taxon>
        <taxon>Rhabditida</taxon>
        <taxon>Rhabditina</taxon>
        <taxon>Rhabditomorpha</taxon>
        <taxon>Strongyloidea</taxon>
        <taxon>Metastrongylidae</taxon>
        <taxon>Parelaphostrongylus</taxon>
    </lineage>
</organism>
<dbReference type="Proteomes" id="UP001196413">
    <property type="component" value="Unassembled WGS sequence"/>
</dbReference>
<evidence type="ECO:0000313" key="2">
    <source>
        <dbReference type="Proteomes" id="UP001196413"/>
    </source>
</evidence>
<protein>
    <submittedName>
        <fullName evidence="1">Uncharacterized protein</fullName>
    </submittedName>
</protein>
<comment type="caution">
    <text evidence="1">The sequence shown here is derived from an EMBL/GenBank/DDBJ whole genome shotgun (WGS) entry which is preliminary data.</text>
</comment>
<gene>
    <name evidence="1" type="ORF">KIN20_024839</name>
</gene>